<dbReference type="InterPro" id="IPR051690">
    <property type="entry name" value="PseI-like"/>
</dbReference>
<dbReference type="InterPro" id="IPR013974">
    <property type="entry name" value="SAF"/>
</dbReference>
<dbReference type="PROSITE" id="PS50844">
    <property type="entry name" value="AFP_LIKE"/>
    <property type="match status" value="1"/>
</dbReference>
<name>V4HR87_PSEL2</name>
<dbReference type="Pfam" id="PF03102">
    <property type="entry name" value="NeuB"/>
    <property type="match status" value="1"/>
</dbReference>
<dbReference type="InterPro" id="IPR013132">
    <property type="entry name" value="PseI/NeuA/B-like_N"/>
</dbReference>
<dbReference type="CDD" id="cd11615">
    <property type="entry name" value="SAF_NeuB_like"/>
    <property type="match status" value="1"/>
</dbReference>
<evidence type="ECO:0000313" key="2">
    <source>
        <dbReference type="EMBL" id="ESP90429.1"/>
    </source>
</evidence>
<dbReference type="GO" id="GO:0047444">
    <property type="term" value="F:N-acylneuraminate-9-phosphate synthase activity"/>
    <property type="evidence" value="ECO:0007669"/>
    <property type="project" value="TreeGrafter"/>
</dbReference>
<dbReference type="Pfam" id="PF08666">
    <property type="entry name" value="SAF"/>
    <property type="match status" value="1"/>
</dbReference>
<reference evidence="3" key="1">
    <citation type="journal article" date="2014" name="Nat. Chem. Biol.">
        <title>Biosynthesis of polybrominated aromatic organic compounds by marine bacteria.</title>
        <authorList>
            <person name="Agarwal V."/>
            <person name="El Gamal A.A."/>
            <person name="Yamanaka K."/>
            <person name="Poth D."/>
            <person name="Kersten R.D."/>
            <person name="Schorn M."/>
            <person name="Allen E.E."/>
            <person name="Moore B.S."/>
        </authorList>
    </citation>
    <scope>NUCLEOTIDE SEQUENCE [LARGE SCALE GENOMIC DNA]</scope>
    <source>
        <strain evidence="3">2ta16</strain>
    </source>
</reference>
<evidence type="ECO:0000313" key="3">
    <source>
        <dbReference type="Proteomes" id="UP000017820"/>
    </source>
</evidence>
<protein>
    <submittedName>
        <fullName evidence="2">Pseudaminic acid synthase</fullName>
    </submittedName>
</protein>
<gene>
    <name evidence="2" type="ORF">PL2TA16_01532</name>
</gene>
<accession>V4HR87</accession>
<dbReference type="PANTHER" id="PTHR42966">
    <property type="entry name" value="N-ACETYLNEURAMINATE SYNTHASE"/>
    <property type="match status" value="1"/>
</dbReference>
<dbReference type="SUPFAM" id="SSF51269">
    <property type="entry name" value="AFP III-like domain"/>
    <property type="match status" value="1"/>
</dbReference>
<organism evidence="2 3">
    <name type="scientific">Pseudoalteromonas luteoviolacea (strain 2ta16)</name>
    <dbReference type="NCBI Taxonomy" id="1353533"/>
    <lineage>
        <taxon>Bacteria</taxon>
        <taxon>Pseudomonadati</taxon>
        <taxon>Pseudomonadota</taxon>
        <taxon>Gammaproteobacteria</taxon>
        <taxon>Alteromonadales</taxon>
        <taxon>Pseudoalteromonadaceae</taxon>
        <taxon>Pseudoalteromonas</taxon>
    </lineage>
</organism>
<dbReference type="Gene3D" id="3.20.20.70">
    <property type="entry name" value="Aldolase class I"/>
    <property type="match status" value="1"/>
</dbReference>
<dbReference type="SMART" id="SM00858">
    <property type="entry name" value="SAF"/>
    <property type="match status" value="1"/>
</dbReference>
<evidence type="ECO:0000259" key="1">
    <source>
        <dbReference type="PROSITE" id="PS50844"/>
    </source>
</evidence>
<feature type="domain" description="AFP-like" evidence="1">
    <location>
        <begin position="297"/>
        <end position="354"/>
    </location>
</feature>
<dbReference type="SUPFAM" id="SSF51569">
    <property type="entry name" value="Aldolase"/>
    <property type="match status" value="1"/>
</dbReference>
<dbReference type="PANTHER" id="PTHR42966:SF2">
    <property type="entry name" value="PSEUDAMINIC ACID SYNTHASE"/>
    <property type="match status" value="1"/>
</dbReference>
<sequence length="354" mass="39159">MPKKEESIVNFKSQFQIAGRDVGHDFPCYIIAEMSANHGQSLTKAKELVYAAKEAGADAIKLQTYTADTLTMNCKLPHFEATGPWQGQYLYDLYQGAYMPWDFHAELFELANKLELTCFSSPFDKSAVDLLEQFDAPAYKIASPELIDHQLIRDVAATKKPVIMSTGGATLTEIAEAVKVAHDAGIEELALMKCTSTYPAPAESINLRTMPHLREAFGCPVGLSDHTLGNDVPLASVAVGACMIEKHFVLDKKDNTADSFFSMTPDELKALVHGVRQIEKAMGTVHYPSEASKARRCVYIVKDIQANEVLTAEHLRQMRPGGGEIMPKELPNLIGRRVNKPLICGTQLRWEDML</sequence>
<dbReference type="InterPro" id="IPR020030">
    <property type="entry name" value="Pseudaminic_synth_PseI"/>
</dbReference>
<dbReference type="PATRIC" id="fig|1353533.3.peg.4955"/>
<comment type="caution">
    <text evidence="2">The sequence shown here is derived from an EMBL/GenBank/DDBJ whole genome shotgun (WGS) entry which is preliminary data.</text>
</comment>
<dbReference type="InterPro" id="IPR057736">
    <property type="entry name" value="SAF_PseI/NeuA/NeuB"/>
</dbReference>
<dbReference type="InterPro" id="IPR013785">
    <property type="entry name" value="Aldolase_TIM"/>
</dbReference>
<proteinExistence type="predicted"/>
<dbReference type="AlphaFoldDB" id="V4HR87"/>
<dbReference type="InterPro" id="IPR006190">
    <property type="entry name" value="SAF_AFP_Neu5Ac"/>
</dbReference>
<dbReference type="Proteomes" id="UP000017820">
    <property type="component" value="Unassembled WGS sequence"/>
</dbReference>
<dbReference type="GO" id="GO:0016051">
    <property type="term" value="P:carbohydrate biosynthetic process"/>
    <property type="evidence" value="ECO:0007669"/>
    <property type="project" value="InterPro"/>
</dbReference>
<dbReference type="NCBIfam" id="TIGR03586">
    <property type="entry name" value="PseI"/>
    <property type="match status" value="1"/>
</dbReference>
<dbReference type="Gene3D" id="3.90.1210.10">
    <property type="entry name" value="Antifreeze-like/N-acetylneuraminic acid synthase C-terminal domain"/>
    <property type="match status" value="1"/>
</dbReference>
<dbReference type="InterPro" id="IPR036732">
    <property type="entry name" value="AFP_Neu5c_C_sf"/>
</dbReference>
<dbReference type="EMBL" id="AUSV01000134">
    <property type="protein sequence ID" value="ESP90429.1"/>
    <property type="molecule type" value="Genomic_DNA"/>
</dbReference>